<evidence type="ECO:0000313" key="3">
    <source>
        <dbReference type="Proteomes" id="UP001054821"/>
    </source>
</evidence>
<comment type="caution">
    <text evidence="2">The sequence shown here is derived from an EMBL/GenBank/DDBJ whole genome shotgun (WGS) entry which is preliminary data.</text>
</comment>
<keyword evidence="1" id="KW-0732">Signal</keyword>
<organism evidence="2 3">
    <name type="scientific">Prunus dulcis</name>
    <name type="common">Almond</name>
    <name type="synonym">Amygdalus dulcis</name>
    <dbReference type="NCBI Taxonomy" id="3755"/>
    <lineage>
        <taxon>Eukaryota</taxon>
        <taxon>Viridiplantae</taxon>
        <taxon>Streptophyta</taxon>
        <taxon>Embryophyta</taxon>
        <taxon>Tracheophyta</taxon>
        <taxon>Spermatophyta</taxon>
        <taxon>Magnoliopsida</taxon>
        <taxon>eudicotyledons</taxon>
        <taxon>Gunneridae</taxon>
        <taxon>Pentapetalae</taxon>
        <taxon>rosids</taxon>
        <taxon>fabids</taxon>
        <taxon>Rosales</taxon>
        <taxon>Rosaceae</taxon>
        <taxon>Amygdaloideae</taxon>
        <taxon>Amygdaleae</taxon>
        <taxon>Prunus</taxon>
    </lineage>
</organism>
<protein>
    <submittedName>
        <fullName evidence="2">Uncharacterized protein</fullName>
    </submittedName>
</protein>
<dbReference type="EMBL" id="JAJFAZ020000008">
    <property type="protein sequence ID" value="KAI5314446.1"/>
    <property type="molecule type" value="Genomic_DNA"/>
</dbReference>
<feature type="signal peptide" evidence="1">
    <location>
        <begin position="1"/>
        <end position="18"/>
    </location>
</feature>
<sequence>MLWSPIIPSVNWFRLILSQALIFSRENQVAPDHRRISLILARKFTCKELKLEAHLIELLPSCFSFS</sequence>
<feature type="chain" id="PRO_5042056249" evidence="1">
    <location>
        <begin position="19"/>
        <end position="66"/>
    </location>
</feature>
<proteinExistence type="predicted"/>
<evidence type="ECO:0000313" key="2">
    <source>
        <dbReference type="EMBL" id="KAI5314446.1"/>
    </source>
</evidence>
<accession>A0AAD4UYV6</accession>
<dbReference type="AlphaFoldDB" id="A0AAD4UYV6"/>
<name>A0AAD4UYV6_PRUDU</name>
<dbReference type="Proteomes" id="UP001054821">
    <property type="component" value="Chromosome 8"/>
</dbReference>
<evidence type="ECO:0000256" key="1">
    <source>
        <dbReference type="SAM" id="SignalP"/>
    </source>
</evidence>
<keyword evidence="3" id="KW-1185">Reference proteome</keyword>
<reference evidence="2 3" key="1">
    <citation type="journal article" date="2022" name="G3 (Bethesda)">
        <title>Whole-genome sequence and methylome profiling of the almond [Prunus dulcis (Mill.) D.A. Webb] cultivar 'Nonpareil'.</title>
        <authorList>
            <person name="D'Amico-Willman K.M."/>
            <person name="Ouma W.Z."/>
            <person name="Meulia T."/>
            <person name="Sideli G.M."/>
            <person name="Gradziel T.M."/>
            <person name="Fresnedo-Ramirez J."/>
        </authorList>
    </citation>
    <scope>NUCLEOTIDE SEQUENCE [LARGE SCALE GENOMIC DNA]</scope>
    <source>
        <strain evidence="2">Clone GOH B32 T37-40</strain>
    </source>
</reference>
<gene>
    <name evidence="2" type="ORF">L3X38_043622</name>
</gene>